<comment type="caution">
    <text evidence="4">The sequence shown here is derived from an EMBL/GenBank/DDBJ whole genome shotgun (WGS) entry which is preliminary data.</text>
</comment>
<sequence length="381" mass="42297">MGEAAPRDLSGAAQPRADTADFGTVLLSGVPLLDLRAPGEFARGAFPGAVNLPLMDDDERHLVGCRYKEQGQQAAIVLGHELVSGARKDARMAAWADFARRHPDGYLYCFRGGLRSQIVQRWLRDEAGIAYPRVVGGYKAMRTFLLDSLDAAASEADWLVLGGMTGSGKTELLIALDSGVDLEGHAMHRGSSFGRRARPQPSQIDFENALAIDLLRRRRAGAHTLMIEDEGRFIGSRDVPPRLYARMQASPLVWLDEPFDARVERVLGDYVVDLSAEFIDAHGPELGFDAFAARLRQALADIARRLGGARHAELAAMLDHALRRQREHGDVAAHRGWIAGLLRHYYDPMYDYQRQSREARVVFRGDRVAVMDFLRARTRLS</sequence>
<evidence type="ECO:0000313" key="4">
    <source>
        <dbReference type="EMBL" id="TWG83804.1"/>
    </source>
</evidence>
<comment type="function">
    <text evidence="2">Involved in the post-transcriptional modification of the uridine at the wobble position (U34) of tRNA(Lys), tRNA(Glu) and tRNA(Gln). Catalyzes the conversion of 2-thiouridine (S2U-RNA) to 2-selenouridine (Se2U-RNA). Acts in a two-step process involving geranylation of 2-thiouridine (S2U) to S-geranyl-2-thiouridine (geS2U) and subsequent selenation of the latter derivative to 2-selenouridine (Se2U) in the tRNA chain.</text>
</comment>
<evidence type="ECO:0000313" key="5">
    <source>
        <dbReference type="Proteomes" id="UP000318141"/>
    </source>
</evidence>
<dbReference type="GO" id="GO:0043828">
    <property type="term" value="F:tRNA 2-selenouridine synthase activity"/>
    <property type="evidence" value="ECO:0007669"/>
    <property type="project" value="UniProtKB-EC"/>
</dbReference>
<dbReference type="SMART" id="SM00450">
    <property type="entry name" value="RHOD"/>
    <property type="match status" value="1"/>
</dbReference>
<dbReference type="PROSITE" id="PS50206">
    <property type="entry name" value="RHODANESE_3"/>
    <property type="match status" value="1"/>
</dbReference>
<keyword evidence="2" id="KW-0808">Transferase</keyword>
<comment type="subunit">
    <text evidence="2">Monomer.</text>
</comment>
<dbReference type="EC" id="2.9.1.3" evidence="2"/>
<protein>
    <recommendedName>
        <fullName evidence="2">tRNA 2-selenouridine synthase</fullName>
        <ecNumber evidence="2">2.9.1.3</ecNumber>
    </recommendedName>
</protein>
<dbReference type="InterPro" id="IPR017582">
    <property type="entry name" value="SelU"/>
</dbReference>
<comment type="catalytic activity">
    <reaction evidence="2">
        <text>5-methylaminomethyl-S-(2E)-geranyl-thiouridine(34) in tRNA + selenophosphate + H(+) = 5-methylaminomethyl-2-(Se-phospho)selenouridine(34) in tRNA + (2E)-thiogeraniol</text>
        <dbReference type="Rhea" id="RHEA:60172"/>
        <dbReference type="Rhea" id="RHEA-COMP:14654"/>
        <dbReference type="Rhea" id="RHEA-COMP:15523"/>
        <dbReference type="ChEBI" id="CHEBI:15378"/>
        <dbReference type="ChEBI" id="CHEBI:16144"/>
        <dbReference type="ChEBI" id="CHEBI:140632"/>
        <dbReference type="ChEBI" id="CHEBI:143702"/>
        <dbReference type="ChEBI" id="CHEBI:143703"/>
    </reaction>
</comment>
<dbReference type="GO" id="GO:0016765">
    <property type="term" value="F:transferase activity, transferring alkyl or aryl (other than methyl) groups"/>
    <property type="evidence" value="ECO:0007669"/>
    <property type="project" value="UniProtKB-UniRule"/>
</dbReference>
<comment type="catalytic activity">
    <reaction evidence="2">
        <text>5-methylaminomethyl-2-thiouridine(34) in tRNA + selenophosphate + (2E)-geranyl diphosphate + H2O + H(+) = 5-methylaminomethyl-2-selenouridine(34) in tRNA + (2E)-thiogeraniol + phosphate + diphosphate</text>
        <dbReference type="Rhea" id="RHEA:42716"/>
        <dbReference type="Rhea" id="RHEA-COMP:10195"/>
        <dbReference type="Rhea" id="RHEA-COMP:10196"/>
        <dbReference type="ChEBI" id="CHEBI:15377"/>
        <dbReference type="ChEBI" id="CHEBI:15378"/>
        <dbReference type="ChEBI" id="CHEBI:16144"/>
        <dbReference type="ChEBI" id="CHEBI:33019"/>
        <dbReference type="ChEBI" id="CHEBI:43474"/>
        <dbReference type="ChEBI" id="CHEBI:58057"/>
        <dbReference type="ChEBI" id="CHEBI:74455"/>
        <dbReference type="ChEBI" id="CHEBI:82743"/>
        <dbReference type="ChEBI" id="CHEBI:143703"/>
        <dbReference type="EC" id="2.9.1.3"/>
    </reaction>
</comment>
<dbReference type="NCBIfam" id="NF008751">
    <property type="entry name" value="PRK11784.1-3"/>
    <property type="match status" value="1"/>
</dbReference>
<comment type="catalytic activity">
    <reaction evidence="2">
        <text>5-methylaminomethyl-2-(Se-phospho)selenouridine(34) in tRNA + H2O = 5-methylaminomethyl-2-selenouridine(34) in tRNA + phosphate</text>
        <dbReference type="Rhea" id="RHEA:60176"/>
        <dbReference type="Rhea" id="RHEA-COMP:10196"/>
        <dbReference type="Rhea" id="RHEA-COMP:15523"/>
        <dbReference type="ChEBI" id="CHEBI:15377"/>
        <dbReference type="ChEBI" id="CHEBI:43474"/>
        <dbReference type="ChEBI" id="CHEBI:82743"/>
        <dbReference type="ChEBI" id="CHEBI:143702"/>
    </reaction>
</comment>
<accession>A0A562BF60</accession>
<dbReference type="GO" id="GO:0002098">
    <property type="term" value="P:tRNA wobble uridine modification"/>
    <property type="evidence" value="ECO:0007669"/>
    <property type="project" value="UniProtKB-UniRule"/>
</dbReference>
<evidence type="ECO:0000259" key="3">
    <source>
        <dbReference type="PROSITE" id="PS50206"/>
    </source>
</evidence>
<evidence type="ECO:0000256" key="1">
    <source>
        <dbReference type="ARBA" id="ARBA00023266"/>
    </source>
</evidence>
<evidence type="ECO:0000256" key="2">
    <source>
        <dbReference type="HAMAP-Rule" id="MF_01622"/>
    </source>
</evidence>
<dbReference type="PANTHER" id="PTHR30401">
    <property type="entry name" value="TRNA 2-SELENOURIDINE SYNTHASE"/>
    <property type="match status" value="1"/>
</dbReference>
<dbReference type="NCBIfam" id="TIGR03167">
    <property type="entry name" value="tRNA_sel_U_synt"/>
    <property type="match status" value="1"/>
</dbReference>
<dbReference type="Gene3D" id="3.40.250.10">
    <property type="entry name" value="Rhodanese-like domain"/>
    <property type="match status" value="1"/>
</dbReference>
<dbReference type="InterPro" id="IPR036873">
    <property type="entry name" value="Rhodanese-like_dom_sf"/>
</dbReference>
<comment type="catalytic activity">
    <reaction evidence="2">
        <text>5-methylaminomethyl-2-thiouridine(34) in tRNA + (2E)-geranyl diphosphate = 5-methylaminomethyl-S-(2E)-geranyl-thiouridine(34) in tRNA + diphosphate</text>
        <dbReference type="Rhea" id="RHEA:14085"/>
        <dbReference type="Rhea" id="RHEA-COMP:10195"/>
        <dbReference type="Rhea" id="RHEA-COMP:14654"/>
        <dbReference type="ChEBI" id="CHEBI:33019"/>
        <dbReference type="ChEBI" id="CHEBI:58057"/>
        <dbReference type="ChEBI" id="CHEBI:74455"/>
        <dbReference type="ChEBI" id="CHEBI:140632"/>
    </reaction>
</comment>
<gene>
    <name evidence="2" type="primary">selU</name>
    <name evidence="4" type="ORF">L602_000300000190</name>
</gene>
<proteinExistence type="inferred from homology"/>
<dbReference type="PANTHER" id="PTHR30401:SF0">
    <property type="entry name" value="TRNA 2-SELENOURIDINE SYNTHASE"/>
    <property type="match status" value="1"/>
</dbReference>
<dbReference type="OrthoDB" id="9808735at2"/>
<comment type="similarity">
    <text evidence="2">Belongs to the SelU family.</text>
</comment>
<reference evidence="4 5" key="1">
    <citation type="submission" date="2019-07" db="EMBL/GenBank/DDBJ databases">
        <title>Genome sequencing of lignin-degrading bacterial isolates.</title>
        <authorList>
            <person name="Gladden J."/>
        </authorList>
    </citation>
    <scope>NUCLEOTIDE SEQUENCE [LARGE SCALE GENOMIC DNA]</scope>
    <source>
        <strain evidence="4 5">J11</strain>
    </source>
</reference>
<dbReference type="AlphaFoldDB" id="A0A562BF60"/>
<keyword evidence="5" id="KW-1185">Reference proteome</keyword>
<dbReference type="Proteomes" id="UP000318141">
    <property type="component" value="Unassembled WGS sequence"/>
</dbReference>
<dbReference type="InterPro" id="IPR001763">
    <property type="entry name" value="Rhodanese-like_dom"/>
</dbReference>
<organism evidence="4 5">
    <name type="scientific">Cupriavidus gilardii J11</name>
    <dbReference type="NCBI Taxonomy" id="936133"/>
    <lineage>
        <taxon>Bacteria</taxon>
        <taxon>Pseudomonadati</taxon>
        <taxon>Pseudomonadota</taxon>
        <taxon>Betaproteobacteria</taxon>
        <taxon>Burkholderiales</taxon>
        <taxon>Burkholderiaceae</taxon>
        <taxon>Cupriavidus</taxon>
    </lineage>
</organism>
<name>A0A562BF60_9BURK</name>
<dbReference type="Pfam" id="PF26341">
    <property type="entry name" value="AAA_SelU"/>
    <property type="match status" value="1"/>
</dbReference>
<dbReference type="SUPFAM" id="SSF52821">
    <property type="entry name" value="Rhodanese/Cell cycle control phosphatase"/>
    <property type="match status" value="1"/>
</dbReference>
<feature type="active site" description="S-selanylcysteine intermediate" evidence="2">
    <location>
        <position position="109"/>
    </location>
</feature>
<feature type="domain" description="Rhodanese" evidence="3">
    <location>
        <begin position="26"/>
        <end position="150"/>
    </location>
</feature>
<dbReference type="EMBL" id="VLJN01000023">
    <property type="protein sequence ID" value="TWG83804.1"/>
    <property type="molecule type" value="Genomic_DNA"/>
</dbReference>
<keyword evidence="1 2" id="KW-0711">Selenium</keyword>
<dbReference type="InterPro" id="IPR058840">
    <property type="entry name" value="AAA_SelU"/>
</dbReference>
<dbReference type="HAMAP" id="MF_01622">
    <property type="entry name" value="tRNA_sel_U_synth"/>
    <property type="match status" value="1"/>
</dbReference>